<dbReference type="Pfam" id="PF11807">
    <property type="entry name" value="UstYa"/>
    <property type="match status" value="1"/>
</dbReference>
<reference evidence="5" key="1">
    <citation type="journal article" date="2012" name="Nat. Genet.">
        <title>Lifestyle transitions in plant pathogenic Colletotrichum fungi deciphered by genome and transcriptome analyses.</title>
        <authorList>
            <person name="O'Connell R.J."/>
            <person name="Thon M.R."/>
            <person name="Hacquard S."/>
            <person name="Amyotte S.G."/>
            <person name="Kleemann J."/>
            <person name="Torres M.F."/>
            <person name="Damm U."/>
            <person name="Buiate E.A."/>
            <person name="Epstein L."/>
            <person name="Alkan N."/>
            <person name="Altmueller J."/>
            <person name="Alvarado-Balderrama L."/>
            <person name="Bauser C.A."/>
            <person name="Becker C."/>
            <person name="Birren B.W."/>
            <person name="Chen Z."/>
            <person name="Choi J."/>
            <person name="Crouch J.A."/>
            <person name="Duvick J.P."/>
            <person name="Farman M.A."/>
            <person name="Gan P."/>
            <person name="Heiman D."/>
            <person name="Henrissat B."/>
            <person name="Howard R.J."/>
            <person name="Kabbage M."/>
            <person name="Koch C."/>
            <person name="Kracher B."/>
            <person name="Kubo Y."/>
            <person name="Law A.D."/>
            <person name="Lebrun M.-H."/>
            <person name="Lee Y.-H."/>
            <person name="Miyara I."/>
            <person name="Moore N."/>
            <person name="Neumann U."/>
            <person name="Nordstroem K."/>
            <person name="Panaccione D.G."/>
            <person name="Panstruga R."/>
            <person name="Place M."/>
            <person name="Proctor R.H."/>
            <person name="Prusky D."/>
            <person name="Rech G."/>
            <person name="Reinhardt R."/>
            <person name="Rollins J.A."/>
            <person name="Rounsley S."/>
            <person name="Schardl C.L."/>
            <person name="Schwartz D.C."/>
            <person name="Shenoy N."/>
            <person name="Shirasu K."/>
            <person name="Sikhakolli U.R."/>
            <person name="Stueber K."/>
            <person name="Sukno S.A."/>
            <person name="Sweigard J.A."/>
            <person name="Takano Y."/>
            <person name="Takahara H."/>
            <person name="Trail F."/>
            <person name="van der Does H.C."/>
            <person name="Voll L.M."/>
            <person name="Will I."/>
            <person name="Young S."/>
            <person name="Zeng Q."/>
            <person name="Zhang J."/>
            <person name="Zhou S."/>
            <person name="Dickman M.B."/>
            <person name="Schulze-Lefert P."/>
            <person name="Ver Loren van Themaat E."/>
            <person name="Ma L.-J."/>
            <person name="Vaillancourt L.J."/>
        </authorList>
    </citation>
    <scope>NUCLEOTIDE SEQUENCE [LARGE SCALE GENOMIC DNA]</scope>
    <source>
        <strain evidence="5">M1.001 / M2 / FGSC 10212</strain>
    </source>
</reference>
<organism evidence="5">
    <name type="scientific">Colletotrichum graminicola (strain M1.001 / M2 / FGSC 10212)</name>
    <name type="common">Maize anthracnose fungus</name>
    <name type="synonym">Glomerella graminicola</name>
    <dbReference type="NCBI Taxonomy" id="645133"/>
    <lineage>
        <taxon>Eukaryota</taxon>
        <taxon>Fungi</taxon>
        <taxon>Dikarya</taxon>
        <taxon>Ascomycota</taxon>
        <taxon>Pezizomycotina</taxon>
        <taxon>Sordariomycetes</taxon>
        <taxon>Hypocreomycetidae</taxon>
        <taxon>Glomerellales</taxon>
        <taxon>Glomerellaceae</taxon>
        <taxon>Colletotrichum</taxon>
        <taxon>Colletotrichum graminicola species complex</taxon>
    </lineage>
</organism>
<dbReference type="GO" id="GO:0016491">
    <property type="term" value="F:oxidoreductase activity"/>
    <property type="evidence" value="ECO:0007669"/>
    <property type="project" value="UniProtKB-KW"/>
</dbReference>
<keyword evidence="2" id="KW-0560">Oxidoreductase</keyword>
<dbReference type="VEuPathDB" id="FungiDB:GLRG_09436"/>
<name>E3QTL7_COLGM</name>
<dbReference type="RefSeq" id="XP_008098312.1">
    <property type="nucleotide sequence ID" value="XM_008100121.1"/>
</dbReference>
<dbReference type="STRING" id="645133.E3QTL7"/>
<dbReference type="OrthoDB" id="3687641at2759"/>
<dbReference type="PANTHER" id="PTHR33365">
    <property type="entry name" value="YALI0B05434P"/>
    <property type="match status" value="1"/>
</dbReference>
<evidence type="ECO:0000256" key="2">
    <source>
        <dbReference type="ARBA" id="ARBA00023002"/>
    </source>
</evidence>
<dbReference type="EMBL" id="GG697378">
    <property type="protein sequence ID" value="EFQ34292.1"/>
    <property type="molecule type" value="Genomic_DNA"/>
</dbReference>
<dbReference type="GO" id="GO:0043386">
    <property type="term" value="P:mycotoxin biosynthetic process"/>
    <property type="evidence" value="ECO:0007669"/>
    <property type="project" value="InterPro"/>
</dbReference>
<dbReference type="PANTHER" id="PTHR33365:SF11">
    <property type="entry name" value="TAT PATHWAY SIGNAL SEQUENCE"/>
    <property type="match status" value="1"/>
</dbReference>
<dbReference type="Proteomes" id="UP000008782">
    <property type="component" value="Unassembled WGS sequence"/>
</dbReference>
<dbReference type="HOGENOM" id="CLU_042941_4_2_1"/>
<comment type="similarity">
    <text evidence="3">Belongs to the ustYa family.</text>
</comment>
<evidence type="ECO:0008006" key="6">
    <source>
        <dbReference type="Google" id="ProtNLM"/>
    </source>
</evidence>
<dbReference type="GeneID" id="24414801"/>
<keyword evidence="5" id="KW-1185">Reference proteome</keyword>
<dbReference type="AlphaFoldDB" id="E3QTL7"/>
<accession>E3QTL7</accession>
<sequence length="183" mass="20675">MFVVAILRTPSSQPQPSLYWEEPVRSEILLKNKPRTFTLDVDYAMPPSETVNEAWSSLLPKQGGFFKHPTISPSESCFAVFHQIHCLDMLRLALYELHPDTRNSSHHAGHGSHKYHSTAAEANASNDIYHVGHCFDLLRQTIMCRPDLTAEPINPALGGVTGFGTERQCIDWRELMDWMAANE</sequence>
<evidence type="ECO:0000313" key="4">
    <source>
        <dbReference type="EMBL" id="EFQ34292.1"/>
    </source>
</evidence>
<protein>
    <recommendedName>
        <fullName evidence="6">Tat pathway signal sequence</fullName>
    </recommendedName>
</protein>
<proteinExistence type="inferred from homology"/>
<dbReference type="InterPro" id="IPR021765">
    <property type="entry name" value="UstYa-like"/>
</dbReference>
<evidence type="ECO:0000256" key="3">
    <source>
        <dbReference type="ARBA" id="ARBA00035112"/>
    </source>
</evidence>
<evidence type="ECO:0000256" key="1">
    <source>
        <dbReference type="ARBA" id="ARBA00004685"/>
    </source>
</evidence>
<evidence type="ECO:0000313" key="5">
    <source>
        <dbReference type="Proteomes" id="UP000008782"/>
    </source>
</evidence>
<comment type="pathway">
    <text evidence="1">Mycotoxin biosynthesis.</text>
</comment>
<gene>
    <name evidence="4" type="ORF">GLRG_09436</name>
</gene>